<keyword evidence="1" id="KW-0472">Membrane</keyword>
<name>A0A2U1JUF5_9FLAO</name>
<dbReference type="EMBL" id="QCZH01000010">
    <property type="protein sequence ID" value="PWA08831.1"/>
    <property type="molecule type" value="Genomic_DNA"/>
</dbReference>
<organism evidence="2 3">
    <name type="scientific">Flavobacterium laiguense</name>
    <dbReference type="NCBI Taxonomy" id="2169409"/>
    <lineage>
        <taxon>Bacteria</taxon>
        <taxon>Pseudomonadati</taxon>
        <taxon>Bacteroidota</taxon>
        <taxon>Flavobacteriia</taxon>
        <taxon>Flavobacteriales</taxon>
        <taxon>Flavobacteriaceae</taxon>
        <taxon>Flavobacterium</taxon>
    </lineage>
</organism>
<evidence type="ECO:0000313" key="3">
    <source>
        <dbReference type="Proteomes" id="UP000245618"/>
    </source>
</evidence>
<evidence type="ECO:0008006" key="4">
    <source>
        <dbReference type="Google" id="ProtNLM"/>
    </source>
</evidence>
<dbReference type="Proteomes" id="UP000245618">
    <property type="component" value="Unassembled WGS sequence"/>
</dbReference>
<accession>A0A2U1JUF5</accession>
<gene>
    <name evidence="2" type="ORF">DB891_10430</name>
</gene>
<reference evidence="2 3" key="1">
    <citation type="submission" date="2018-04" db="EMBL/GenBank/DDBJ databases">
        <title>Flavobacterium sp. nov., isolated from glacier ice.</title>
        <authorList>
            <person name="Liu Q."/>
            <person name="Xin Y.-H."/>
        </authorList>
    </citation>
    <scope>NUCLEOTIDE SEQUENCE [LARGE SCALE GENOMIC DNA]</scope>
    <source>
        <strain evidence="2 3">LB2P30</strain>
    </source>
</reference>
<sequence>MSNNNSQPNLTSSQIVKATIIALVTSFVLAIVAVLPAEYGKDYTGLGKILGFSRLHQNDDEVEQKLAKKEVAISIFKELTLNNVGSSPEVEKPVEANNPAPIKQYESRKDSIKIMVPAGKGLEYKIALLKYGQVKYSWKTNNGVLFVDLHGDVKNANNNTDYFESYTVANSNNMAGSFIAPYEGKHGWYFKNKSDQDIEVSINLIGEYQLINQ</sequence>
<evidence type="ECO:0000256" key="1">
    <source>
        <dbReference type="SAM" id="Phobius"/>
    </source>
</evidence>
<keyword evidence="1" id="KW-1133">Transmembrane helix</keyword>
<dbReference type="RefSeq" id="WP_116763261.1">
    <property type="nucleotide sequence ID" value="NZ_QCZH01000010.1"/>
</dbReference>
<proteinExistence type="predicted"/>
<keyword evidence="1" id="KW-0812">Transmembrane</keyword>
<dbReference type="AlphaFoldDB" id="A0A2U1JUF5"/>
<evidence type="ECO:0000313" key="2">
    <source>
        <dbReference type="EMBL" id="PWA08831.1"/>
    </source>
</evidence>
<comment type="caution">
    <text evidence="2">The sequence shown here is derived from an EMBL/GenBank/DDBJ whole genome shotgun (WGS) entry which is preliminary data.</text>
</comment>
<feature type="transmembrane region" description="Helical" evidence="1">
    <location>
        <begin position="15"/>
        <end position="35"/>
    </location>
</feature>
<protein>
    <recommendedName>
        <fullName evidence="4">Transmembrane anchor protein</fullName>
    </recommendedName>
</protein>
<keyword evidence="3" id="KW-1185">Reference proteome</keyword>
<dbReference type="OrthoDB" id="952847at2"/>